<keyword evidence="2" id="KW-0812">Transmembrane</keyword>
<dbReference type="Proteomes" id="UP000734854">
    <property type="component" value="Unassembled WGS sequence"/>
</dbReference>
<feature type="transmembrane region" description="Helical" evidence="2">
    <location>
        <begin position="150"/>
        <end position="172"/>
    </location>
</feature>
<feature type="compositionally biased region" description="Polar residues" evidence="1">
    <location>
        <begin position="61"/>
        <end position="74"/>
    </location>
</feature>
<sequence length="279" mass="29732">MPRGGSELKGGGCLHGQRDLTIRLTQCPNSIRVNNGIFSNRQGNHQCQHTPHTTPKVAPQQDPTRGQARSSPRLSLFSQEVKPVQAALGKANTNVNTPSGGSDLKGGGLKLGPSSGTAFELFRTIFSSAFTVEVIVPMAWLALLMNPVRLYLLLGECMLLMISVPFVVVVWGSGKIAGLCQAFNDILDDLTMYLWLLNLAMGLINNGLSGVMVSLMRVQVTCKTSQSQVSLDEGLGDRHRLAKACVIGYGLGVVVGGLMRSVGIVRLRSDNAGEGEAMG</sequence>
<dbReference type="EMBL" id="JACMSC010000009">
    <property type="protein sequence ID" value="KAG6508827.1"/>
    <property type="molecule type" value="Genomic_DNA"/>
</dbReference>
<accession>A0A8J5GKR9</accession>
<evidence type="ECO:0000313" key="3">
    <source>
        <dbReference type="EMBL" id="KAG6508827.1"/>
    </source>
</evidence>
<evidence type="ECO:0000256" key="2">
    <source>
        <dbReference type="SAM" id="Phobius"/>
    </source>
</evidence>
<reference evidence="3 4" key="1">
    <citation type="submission" date="2020-08" db="EMBL/GenBank/DDBJ databases">
        <title>Plant Genome Project.</title>
        <authorList>
            <person name="Zhang R.-G."/>
        </authorList>
    </citation>
    <scope>NUCLEOTIDE SEQUENCE [LARGE SCALE GENOMIC DNA]</scope>
    <source>
        <tissue evidence="3">Rhizome</tissue>
    </source>
</reference>
<proteinExistence type="predicted"/>
<keyword evidence="2" id="KW-1133">Transmembrane helix</keyword>
<name>A0A8J5GKR9_ZINOF</name>
<evidence type="ECO:0000313" key="4">
    <source>
        <dbReference type="Proteomes" id="UP000734854"/>
    </source>
</evidence>
<protein>
    <submittedName>
        <fullName evidence="3">Uncharacterized protein</fullName>
    </submittedName>
</protein>
<feature type="transmembrane region" description="Helical" evidence="2">
    <location>
        <begin position="121"/>
        <end position="143"/>
    </location>
</feature>
<feature type="transmembrane region" description="Helical" evidence="2">
    <location>
        <begin position="192"/>
        <end position="215"/>
    </location>
</feature>
<gene>
    <name evidence="3" type="ORF">ZIOFF_034209</name>
</gene>
<evidence type="ECO:0000256" key="1">
    <source>
        <dbReference type="SAM" id="MobiDB-lite"/>
    </source>
</evidence>
<keyword evidence="2" id="KW-0472">Membrane</keyword>
<comment type="caution">
    <text evidence="3">The sequence shown here is derived from an EMBL/GenBank/DDBJ whole genome shotgun (WGS) entry which is preliminary data.</text>
</comment>
<organism evidence="3 4">
    <name type="scientific">Zingiber officinale</name>
    <name type="common">Ginger</name>
    <name type="synonym">Amomum zingiber</name>
    <dbReference type="NCBI Taxonomy" id="94328"/>
    <lineage>
        <taxon>Eukaryota</taxon>
        <taxon>Viridiplantae</taxon>
        <taxon>Streptophyta</taxon>
        <taxon>Embryophyta</taxon>
        <taxon>Tracheophyta</taxon>
        <taxon>Spermatophyta</taxon>
        <taxon>Magnoliopsida</taxon>
        <taxon>Liliopsida</taxon>
        <taxon>Zingiberales</taxon>
        <taxon>Zingiberaceae</taxon>
        <taxon>Zingiber</taxon>
    </lineage>
</organism>
<feature type="compositionally biased region" description="Polar residues" evidence="1">
    <location>
        <begin position="36"/>
        <end position="53"/>
    </location>
</feature>
<dbReference type="AlphaFoldDB" id="A0A8J5GKR9"/>
<keyword evidence="4" id="KW-1185">Reference proteome</keyword>
<feature type="region of interest" description="Disordered" evidence="1">
    <location>
        <begin position="36"/>
        <end position="74"/>
    </location>
</feature>